<dbReference type="InParanoid" id="L9LB78"/>
<dbReference type="AlphaFoldDB" id="L9LB78"/>
<organism evidence="1 2">
    <name type="scientific">Tupaia chinensis</name>
    <name type="common">Chinese tree shrew</name>
    <name type="synonym">Tupaia belangeri chinensis</name>
    <dbReference type="NCBI Taxonomy" id="246437"/>
    <lineage>
        <taxon>Eukaryota</taxon>
        <taxon>Metazoa</taxon>
        <taxon>Chordata</taxon>
        <taxon>Craniata</taxon>
        <taxon>Vertebrata</taxon>
        <taxon>Euteleostomi</taxon>
        <taxon>Mammalia</taxon>
        <taxon>Eutheria</taxon>
        <taxon>Euarchontoglires</taxon>
        <taxon>Scandentia</taxon>
        <taxon>Tupaiidae</taxon>
        <taxon>Tupaia</taxon>
    </lineage>
</organism>
<protein>
    <submittedName>
        <fullName evidence="1">Uncharacterized protein</fullName>
    </submittedName>
</protein>
<gene>
    <name evidence="1" type="ORF">TREES_T100012865</name>
</gene>
<accession>L9LB78</accession>
<keyword evidence="2" id="KW-1185">Reference proteome</keyword>
<proteinExistence type="predicted"/>
<evidence type="ECO:0000313" key="2">
    <source>
        <dbReference type="Proteomes" id="UP000011518"/>
    </source>
</evidence>
<dbReference type="EMBL" id="KB320443">
    <property type="protein sequence ID" value="ELW72153.1"/>
    <property type="molecule type" value="Genomic_DNA"/>
</dbReference>
<evidence type="ECO:0000313" key="1">
    <source>
        <dbReference type="EMBL" id="ELW72153.1"/>
    </source>
</evidence>
<dbReference type="Proteomes" id="UP000011518">
    <property type="component" value="Unassembled WGS sequence"/>
</dbReference>
<name>L9LB78_TUPCH</name>
<reference evidence="2" key="1">
    <citation type="submission" date="2012-07" db="EMBL/GenBank/DDBJ databases">
        <title>Genome of the Chinese tree shrew, a rising model animal genetically related to primates.</title>
        <authorList>
            <person name="Zhang G."/>
            <person name="Fan Y."/>
            <person name="Yao Y."/>
            <person name="Huang Z."/>
        </authorList>
    </citation>
    <scope>NUCLEOTIDE SEQUENCE [LARGE SCALE GENOMIC DNA]</scope>
</reference>
<reference evidence="2" key="2">
    <citation type="journal article" date="2013" name="Nat. Commun.">
        <title>Genome of the Chinese tree shrew.</title>
        <authorList>
            <person name="Fan Y."/>
            <person name="Huang Z.Y."/>
            <person name="Cao C.C."/>
            <person name="Chen C.S."/>
            <person name="Chen Y.X."/>
            <person name="Fan D.D."/>
            <person name="He J."/>
            <person name="Hou H.L."/>
            <person name="Hu L."/>
            <person name="Hu X.T."/>
            <person name="Jiang X.T."/>
            <person name="Lai R."/>
            <person name="Lang Y.S."/>
            <person name="Liang B."/>
            <person name="Liao S.G."/>
            <person name="Mu D."/>
            <person name="Ma Y.Y."/>
            <person name="Niu Y.Y."/>
            <person name="Sun X.Q."/>
            <person name="Xia J.Q."/>
            <person name="Xiao J."/>
            <person name="Xiong Z.Q."/>
            <person name="Xu L."/>
            <person name="Yang L."/>
            <person name="Zhang Y."/>
            <person name="Zhao W."/>
            <person name="Zhao X.D."/>
            <person name="Zheng Y.T."/>
            <person name="Zhou J.M."/>
            <person name="Zhu Y.B."/>
            <person name="Zhang G.J."/>
            <person name="Wang J."/>
            <person name="Yao Y.G."/>
        </authorList>
    </citation>
    <scope>NUCLEOTIDE SEQUENCE [LARGE SCALE GENOMIC DNA]</scope>
</reference>
<sequence>MSTVAMSQGSQGASELARCILGKGKTSSRQPATSPVWYLCRVQCVDAIHKSSDTGAVVRSLSLGPKEPIPISPPGIDQFVTPTVKIFKTLVANEWHPDLCSHKVQRQRHRQEQADDKKCGRQVGATSAVVAML</sequence>